<proteinExistence type="predicted"/>
<gene>
    <name evidence="2" type="ORF">S03H2_11435</name>
</gene>
<dbReference type="EMBL" id="BARU01005838">
    <property type="protein sequence ID" value="GAH42076.1"/>
    <property type="molecule type" value="Genomic_DNA"/>
</dbReference>
<reference evidence="2" key="1">
    <citation type="journal article" date="2014" name="Front. Microbiol.">
        <title>High frequency of phylogenetically diverse reductive dehalogenase-homologous genes in deep subseafloor sedimentary metagenomes.</title>
        <authorList>
            <person name="Kawai M."/>
            <person name="Futagami T."/>
            <person name="Toyoda A."/>
            <person name="Takaki Y."/>
            <person name="Nishi S."/>
            <person name="Hori S."/>
            <person name="Arai W."/>
            <person name="Tsubouchi T."/>
            <person name="Morono Y."/>
            <person name="Uchiyama I."/>
            <person name="Ito T."/>
            <person name="Fujiyama A."/>
            <person name="Inagaki F."/>
            <person name="Takami H."/>
        </authorList>
    </citation>
    <scope>NUCLEOTIDE SEQUENCE</scope>
    <source>
        <strain evidence="2">Expedition CK06-06</strain>
    </source>
</reference>
<feature type="non-terminal residue" evidence="2">
    <location>
        <position position="89"/>
    </location>
</feature>
<dbReference type="InterPro" id="IPR029058">
    <property type="entry name" value="AB_hydrolase_fold"/>
</dbReference>
<comment type="caution">
    <text evidence="2">The sequence shown here is derived from an EMBL/GenBank/DDBJ whole genome shotgun (WGS) entry which is preliminary data.</text>
</comment>
<evidence type="ECO:0008006" key="3">
    <source>
        <dbReference type="Google" id="ProtNLM"/>
    </source>
</evidence>
<dbReference type="SUPFAM" id="SSF53474">
    <property type="entry name" value="alpha/beta-Hydrolases"/>
    <property type="match status" value="1"/>
</dbReference>
<protein>
    <recommendedName>
        <fullName evidence="3">Alpha/beta hydrolase</fullName>
    </recommendedName>
</protein>
<keyword evidence="1" id="KW-1133">Transmembrane helix</keyword>
<name>X1F8X8_9ZZZZ</name>
<sequence length="89" mass="10041">MDQKATDKKRLILVTIFLSMFILGTFLIFTTPSSISITYNKTIKTKDGETISFNVFEPNNGKKEKPAIIIGHGIMVNKEMLKEYAIEIA</sequence>
<accession>X1F8X8</accession>
<evidence type="ECO:0000256" key="1">
    <source>
        <dbReference type="SAM" id="Phobius"/>
    </source>
</evidence>
<organism evidence="2">
    <name type="scientific">marine sediment metagenome</name>
    <dbReference type="NCBI Taxonomy" id="412755"/>
    <lineage>
        <taxon>unclassified sequences</taxon>
        <taxon>metagenomes</taxon>
        <taxon>ecological metagenomes</taxon>
    </lineage>
</organism>
<feature type="transmembrane region" description="Helical" evidence="1">
    <location>
        <begin position="12"/>
        <end position="30"/>
    </location>
</feature>
<keyword evidence="1" id="KW-0812">Transmembrane</keyword>
<keyword evidence="1" id="KW-0472">Membrane</keyword>
<dbReference type="AlphaFoldDB" id="X1F8X8"/>
<evidence type="ECO:0000313" key="2">
    <source>
        <dbReference type="EMBL" id="GAH42076.1"/>
    </source>
</evidence>